<dbReference type="InterPro" id="IPR035903">
    <property type="entry name" value="HesB-like_dom_sf"/>
</dbReference>
<sequence>MLTLTDNAADVVKQITDQVPDSAESGLRISQAGPEQDAGLALTPVDAPQPGDQVVDDGGARVFLDALAAELLGDKVLDAKVEQDGSVQFGLGQQV</sequence>
<keyword evidence="2" id="KW-1185">Reference proteome</keyword>
<accession>A0A2S0WM27</accession>
<dbReference type="Gene3D" id="2.60.300.12">
    <property type="entry name" value="HesB-like domain"/>
    <property type="match status" value="1"/>
</dbReference>
<name>A0A2S0WM27_9ACTN</name>
<accession>A0A5F2EP49</accession>
<dbReference type="OrthoDB" id="4868950at2"/>
<proteinExistence type="predicted"/>
<protein>
    <submittedName>
        <fullName evidence="1">Fe-S cluster assembly protein HesB</fullName>
    </submittedName>
</protein>
<dbReference type="Proteomes" id="UP000244384">
    <property type="component" value="Chromosome"/>
</dbReference>
<dbReference type="AlphaFoldDB" id="A0A2S0WM27"/>
<dbReference type="KEGG" id="aez:C3E78_09450"/>
<evidence type="ECO:0000313" key="1">
    <source>
        <dbReference type="EMBL" id="AWB92409.1"/>
    </source>
</evidence>
<dbReference type="RefSeq" id="WP_108578054.1">
    <property type="nucleotide sequence ID" value="NZ_CP026952.1"/>
</dbReference>
<organism evidence="1 2">
    <name type="scientific">Aeromicrobium chenweiae</name>
    <dbReference type="NCBI Taxonomy" id="2079793"/>
    <lineage>
        <taxon>Bacteria</taxon>
        <taxon>Bacillati</taxon>
        <taxon>Actinomycetota</taxon>
        <taxon>Actinomycetes</taxon>
        <taxon>Propionibacteriales</taxon>
        <taxon>Nocardioidaceae</taxon>
        <taxon>Aeromicrobium</taxon>
    </lineage>
</organism>
<gene>
    <name evidence="1" type="ORF">C3E78_09450</name>
</gene>
<reference evidence="2" key="1">
    <citation type="submission" date="2018-01" db="EMBL/GenBank/DDBJ databases">
        <authorList>
            <person name="Li J."/>
        </authorList>
    </citation>
    <scope>NUCLEOTIDE SEQUENCE [LARGE SCALE GENOMIC DNA]</scope>
    <source>
        <strain evidence="2">592</strain>
    </source>
</reference>
<dbReference type="SUPFAM" id="SSF89360">
    <property type="entry name" value="HesB-like domain"/>
    <property type="match status" value="1"/>
</dbReference>
<evidence type="ECO:0000313" key="2">
    <source>
        <dbReference type="Proteomes" id="UP000244384"/>
    </source>
</evidence>
<dbReference type="EMBL" id="CP026952">
    <property type="protein sequence ID" value="AWB92409.1"/>
    <property type="molecule type" value="Genomic_DNA"/>
</dbReference>